<comment type="function">
    <text evidence="8">ATPase component of the type II secretion system required for the energy-dependent secretion of extracellular factors such as proteases and toxins from the periplasm. Acts as a molecular motor to provide the energy that is required for assembly of the pseudopilus and the extrusion of substrates generated in the cytoplasm.</text>
</comment>
<dbReference type="GO" id="GO:0015628">
    <property type="term" value="P:protein secretion by the type II secretion system"/>
    <property type="evidence" value="ECO:0007669"/>
    <property type="project" value="UniProtKB-UniRule"/>
</dbReference>
<dbReference type="FunFam" id="3.40.50.300:FF:000398">
    <property type="entry name" value="Type IV pilus assembly ATPase PilB"/>
    <property type="match status" value="1"/>
</dbReference>
<proteinExistence type="inferred from homology"/>
<dbReference type="InterPro" id="IPR027417">
    <property type="entry name" value="P-loop_NTPase"/>
</dbReference>
<evidence type="ECO:0000256" key="6">
    <source>
        <dbReference type="ARBA" id="ARBA00022967"/>
    </source>
</evidence>
<dbReference type="InterPro" id="IPR037257">
    <property type="entry name" value="T2SS_E_N_sf"/>
</dbReference>
<evidence type="ECO:0000313" key="10">
    <source>
        <dbReference type="EMBL" id="SCU83326.1"/>
    </source>
</evidence>
<dbReference type="GO" id="GO:0005886">
    <property type="term" value="C:plasma membrane"/>
    <property type="evidence" value="ECO:0007669"/>
    <property type="project" value="UniProtKB-SubCell"/>
</dbReference>
<dbReference type="PROSITE" id="PS00662">
    <property type="entry name" value="T2SP_E"/>
    <property type="match status" value="1"/>
</dbReference>
<keyword evidence="6" id="KW-1278">Translocase</keyword>
<comment type="catalytic activity">
    <reaction evidence="7">
        <text>ATP + H2O + cellular proteinSide 1 = ADP + phosphate + cellular proteinSide 2.</text>
        <dbReference type="EC" id="7.4.2.8"/>
    </reaction>
</comment>
<dbReference type="EMBL" id="FMSH01000358">
    <property type="protein sequence ID" value="SCU83326.1"/>
    <property type="molecule type" value="Genomic_DNA"/>
</dbReference>
<evidence type="ECO:0000259" key="9">
    <source>
        <dbReference type="PROSITE" id="PS00662"/>
    </source>
</evidence>
<keyword evidence="4 8" id="KW-0067">ATP-binding</keyword>
<dbReference type="RefSeq" id="WP_340527518.1">
    <property type="nucleotide sequence ID" value="NZ_FMSH01000358.1"/>
</dbReference>
<accession>A0A1K0ILD7</accession>
<organism evidence="10">
    <name type="scientific">Cupriavidus necator</name>
    <name type="common">Alcaligenes eutrophus</name>
    <name type="synonym">Ralstonia eutropha</name>
    <dbReference type="NCBI Taxonomy" id="106590"/>
    <lineage>
        <taxon>Bacteria</taxon>
        <taxon>Pseudomonadati</taxon>
        <taxon>Pseudomonadota</taxon>
        <taxon>Betaproteobacteria</taxon>
        <taxon>Burkholderiales</taxon>
        <taxon>Burkholderiaceae</taxon>
        <taxon>Cupriavidus</taxon>
    </lineage>
</organism>
<dbReference type="InterPro" id="IPR054757">
    <property type="entry name" value="GSPE_N1E"/>
</dbReference>
<dbReference type="PANTHER" id="PTHR30258">
    <property type="entry name" value="TYPE II SECRETION SYSTEM PROTEIN GSPE-RELATED"/>
    <property type="match status" value="1"/>
</dbReference>
<keyword evidence="3 8" id="KW-0547">Nucleotide-binding</keyword>
<dbReference type="GO" id="GO:0008564">
    <property type="term" value="F:protein-exporting ATPase activity"/>
    <property type="evidence" value="ECO:0007669"/>
    <property type="project" value="UniProtKB-EC"/>
</dbReference>
<dbReference type="GO" id="GO:0015627">
    <property type="term" value="C:type II protein secretion system complex"/>
    <property type="evidence" value="ECO:0007669"/>
    <property type="project" value="UniProtKB-UniRule"/>
</dbReference>
<evidence type="ECO:0000256" key="5">
    <source>
        <dbReference type="ARBA" id="ARBA00022927"/>
    </source>
</evidence>
<dbReference type="InterPro" id="IPR003593">
    <property type="entry name" value="AAA+_ATPase"/>
</dbReference>
<dbReference type="CDD" id="cd01129">
    <property type="entry name" value="PulE-GspE-like"/>
    <property type="match status" value="1"/>
</dbReference>
<dbReference type="Gene3D" id="3.30.450.90">
    <property type="match status" value="1"/>
</dbReference>
<dbReference type="GO" id="GO:0005524">
    <property type="term" value="F:ATP binding"/>
    <property type="evidence" value="ECO:0007669"/>
    <property type="project" value="UniProtKB-UniRule"/>
</dbReference>
<keyword evidence="5 8" id="KW-0653">Protein transport</keyword>
<gene>
    <name evidence="10" type="primary">gspE</name>
    <name evidence="10" type="ORF">CNECB9_4200002</name>
</gene>
<dbReference type="FunFam" id="3.30.450.90:FF:000001">
    <property type="entry name" value="Type II secretion system ATPase GspE"/>
    <property type="match status" value="1"/>
</dbReference>
<keyword evidence="2 8" id="KW-0813">Transport</keyword>
<dbReference type="Gene3D" id="3.40.50.300">
    <property type="entry name" value="P-loop containing nucleotide triphosphate hydrolases"/>
    <property type="match status" value="1"/>
</dbReference>
<feature type="domain" description="Bacterial type II secretion system protein E" evidence="9">
    <location>
        <begin position="335"/>
        <end position="349"/>
    </location>
</feature>
<dbReference type="Pfam" id="PF00437">
    <property type="entry name" value="T2SSE"/>
    <property type="match status" value="1"/>
</dbReference>
<dbReference type="SMART" id="SM00382">
    <property type="entry name" value="AAA"/>
    <property type="match status" value="1"/>
</dbReference>
<dbReference type="GO" id="GO:0016887">
    <property type="term" value="F:ATP hydrolysis activity"/>
    <property type="evidence" value="ECO:0007669"/>
    <property type="project" value="TreeGrafter"/>
</dbReference>
<name>A0A1K0ILD7_CUPNE</name>
<comment type="similarity">
    <text evidence="1 8">Belongs to the GSP E family.</text>
</comment>
<dbReference type="SUPFAM" id="SSF160246">
    <property type="entry name" value="EspE N-terminal domain-like"/>
    <property type="match status" value="1"/>
</dbReference>
<dbReference type="NCBIfam" id="TIGR02533">
    <property type="entry name" value="type_II_gspE"/>
    <property type="match status" value="1"/>
</dbReference>
<evidence type="ECO:0000256" key="7">
    <source>
        <dbReference type="ARBA" id="ARBA00034006"/>
    </source>
</evidence>
<protein>
    <recommendedName>
        <fullName evidence="8">Type II secretion system protein E</fullName>
        <shortName evidence="8">T2SS protein E</shortName>
    </recommendedName>
    <alternativeName>
        <fullName evidence="8">Type II traffic warden ATPase</fullName>
    </alternativeName>
</protein>
<evidence type="ECO:0000256" key="4">
    <source>
        <dbReference type="ARBA" id="ARBA00022840"/>
    </source>
</evidence>
<reference evidence="10" key="1">
    <citation type="submission" date="2016-09" db="EMBL/GenBank/DDBJ databases">
        <authorList>
            <person name="Capua I."/>
            <person name="De Benedictis P."/>
            <person name="Joannis T."/>
            <person name="Lombin L.H."/>
            <person name="Cattoli G."/>
        </authorList>
    </citation>
    <scope>NUCLEOTIDE SEQUENCE</scope>
    <source>
        <strain evidence="10">B9</strain>
    </source>
</reference>
<dbReference type="SUPFAM" id="SSF52540">
    <property type="entry name" value="P-loop containing nucleoside triphosphate hydrolases"/>
    <property type="match status" value="1"/>
</dbReference>
<dbReference type="AlphaFoldDB" id="A0A1K0ILD7"/>
<dbReference type="InterPro" id="IPR013369">
    <property type="entry name" value="T2SS_GspE"/>
</dbReference>
<evidence type="ECO:0000256" key="3">
    <source>
        <dbReference type="ARBA" id="ARBA00022741"/>
    </source>
</evidence>
<evidence type="ECO:0000256" key="8">
    <source>
        <dbReference type="RuleBase" id="RU366070"/>
    </source>
</evidence>
<evidence type="ECO:0000256" key="1">
    <source>
        <dbReference type="ARBA" id="ARBA00006611"/>
    </source>
</evidence>
<dbReference type="Gene3D" id="3.30.300.160">
    <property type="entry name" value="Type II secretion system, protein E, N-terminal domain"/>
    <property type="match status" value="1"/>
</dbReference>
<comment type="subcellular location">
    <subcellularLocation>
        <location evidence="8">Cell inner membrane</location>
    </subcellularLocation>
</comment>
<sequence length="517" mass="56134">MASEVQTALPAGANAPAETLELPSPMAARLVSYGFAREAPLLIAHQRPDGLEVWVTRATSPTALAEVARVHGALRLRVLEPEALERAMADAYNRQDAGSAAQVVGEVEGEVDLSRLMQDIPAVEDLLESEDDAPIIRMINALLTQAAREGASDIHIEPFESSSVVRFRVDGTLRDVVRPKKALHGALISRIKIMAQLDIAEKRLPQDGRITLRVGGRPVDVRVSTLPTGHGERAVLRLLDKEAGRLDLAKLGMAPGTLRGFDHLIRQPHGIVLVTGPTGSGKTTTLYAALSRLDARTTNIMTVEDPIEYDLDGIGQTQVNARIDMTFGKALRAILRQDPDVVMIGEIRDLETAQIAVQASLTGHLVLATLHTNDSASAVTRLVDMGIEPFLLSSSLLGVLAQRLVRRLCQHCKREGVIEVTAAEAEVLHAQGKPLQTVWHPVGCDKCGQSGYQGRMGVYELLTVSDEIRTMIHRQAPESEIKQVALAHGMHTMRGDAQRWVDSGSTSLEEVLRVTRD</sequence>
<dbReference type="InterPro" id="IPR001482">
    <property type="entry name" value="T2SS/T4SS_dom"/>
</dbReference>
<dbReference type="PANTHER" id="PTHR30258:SF2">
    <property type="entry name" value="COMG OPERON PROTEIN 1"/>
    <property type="match status" value="1"/>
</dbReference>
<dbReference type="Pfam" id="PF22341">
    <property type="entry name" value="GSPE_N1E"/>
    <property type="match status" value="1"/>
</dbReference>
<evidence type="ECO:0000256" key="2">
    <source>
        <dbReference type="ARBA" id="ARBA00022448"/>
    </source>
</evidence>